<protein>
    <recommendedName>
        <fullName evidence="3">YD repeat-containing protein</fullName>
    </recommendedName>
</protein>
<evidence type="ECO:0008006" key="3">
    <source>
        <dbReference type="Google" id="ProtNLM"/>
    </source>
</evidence>
<proteinExistence type="predicted"/>
<dbReference type="RefSeq" id="WP_084639070.1">
    <property type="nucleotide sequence ID" value="NZ_FPIY01000001.1"/>
</dbReference>
<sequence>MTITKHNLYNFCLVLTFLLPITIGAQELRIFSKADFNLIGNVKKSTVITNYGKEEFYFNKEGKLTKSITRYTDEDYSITYYKYSNNEILEKRLENYRDGVFDKNTSIAHIYKIDTTENKKVIEKILTYSKKFLDQYEYEFDAENRLKVIKRINDEEIDETTIEYTVYGAEKEQAYYLNGKLLKSIRESYKTNSKGEKLKTVLTKEFIKGKPLKAEEVVTKENGSIVSKDYFTADAAETKFVFRKKEVYTYKKDNQVIDKITVKTAKKTYDVTYLHQFDGENGNWIKQVISPDNTYITRKIQYYPEEVVTEETIKN</sequence>
<gene>
    <name evidence="1" type="ORF">SAMN05660313_00307</name>
</gene>
<name>A0A1K1M3W1_9FLAO</name>
<evidence type="ECO:0000313" key="2">
    <source>
        <dbReference type="Proteomes" id="UP000183257"/>
    </source>
</evidence>
<reference evidence="2" key="1">
    <citation type="submission" date="2016-11" db="EMBL/GenBank/DDBJ databases">
        <authorList>
            <person name="Varghese N."/>
            <person name="Submissions S."/>
        </authorList>
    </citation>
    <scope>NUCLEOTIDE SEQUENCE [LARGE SCALE GENOMIC DNA]</scope>
    <source>
        <strain evidence="2">DSM 24786</strain>
    </source>
</reference>
<dbReference type="OrthoDB" id="1414892at2"/>
<dbReference type="AlphaFoldDB" id="A0A1K1M3W1"/>
<organism evidence="1 2">
    <name type="scientific">Cellulophaga fucicola</name>
    <dbReference type="NCBI Taxonomy" id="76595"/>
    <lineage>
        <taxon>Bacteria</taxon>
        <taxon>Pseudomonadati</taxon>
        <taxon>Bacteroidota</taxon>
        <taxon>Flavobacteriia</taxon>
        <taxon>Flavobacteriales</taxon>
        <taxon>Flavobacteriaceae</taxon>
        <taxon>Cellulophaga</taxon>
    </lineage>
</organism>
<dbReference type="EMBL" id="FPIY01000001">
    <property type="protein sequence ID" value="SFW17858.1"/>
    <property type="molecule type" value="Genomic_DNA"/>
</dbReference>
<accession>A0A1K1M3W1</accession>
<dbReference type="Proteomes" id="UP000183257">
    <property type="component" value="Unassembled WGS sequence"/>
</dbReference>
<evidence type="ECO:0000313" key="1">
    <source>
        <dbReference type="EMBL" id="SFW17858.1"/>
    </source>
</evidence>
<keyword evidence="2" id="KW-1185">Reference proteome</keyword>